<evidence type="ECO:0000313" key="3">
    <source>
        <dbReference type="Proteomes" id="UP001152607"/>
    </source>
</evidence>
<keyword evidence="3" id="KW-1185">Reference proteome</keyword>
<evidence type="ECO:0000313" key="2">
    <source>
        <dbReference type="EMBL" id="CAI6335480.1"/>
    </source>
</evidence>
<dbReference type="EMBL" id="CAOQHR010000005">
    <property type="protein sequence ID" value="CAI6335480.1"/>
    <property type="molecule type" value="Genomic_DNA"/>
</dbReference>
<feature type="compositionally biased region" description="Basic residues" evidence="1">
    <location>
        <begin position="33"/>
        <end position="43"/>
    </location>
</feature>
<comment type="caution">
    <text evidence="2">The sequence shown here is derived from an EMBL/GenBank/DDBJ whole genome shotgun (WGS) entry which is preliminary data.</text>
</comment>
<name>A0A9W4XP04_9PLEO</name>
<proteinExistence type="predicted"/>
<accession>A0A9W4XP04</accession>
<dbReference type="AlphaFoldDB" id="A0A9W4XP04"/>
<sequence length="321" mass="36111">MWSKPLPNHHSLHLCASCFCGAPPSDHGASQRKEKKRREKKKSSSVLQARSANYASKPEPRPLVHSPWQFAQTGRVELRFRQLAASASSFVYFRSRLTILASSHLLAIFAVTLRPSSQLASCIVHRASACSQHPIFSLTNHSLAHPATSIIHPTHAHHPEHGIHLSSPTDFSILLRPAISSPLTQHMSRTRRTHQHPRQNLTLGWERTILSHHHSLVRNSQAHYVYPFFSFVWSCRISLGFPAGQHLPSNNERRKGNSSTFCFLGSTCSPYTLFSTPLTLVPISRRRSAAEEAEQVLVRPLLFLCVLPASLYVFNDLMLYT</sequence>
<organism evidence="2 3">
    <name type="scientific">Periconia digitata</name>
    <dbReference type="NCBI Taxonomy" id="1303443"/>
    <lineage>
        <taxon>Eukaryota</taxon>
        <taxon>Fungi</taxon>
        <taxon>Dikarya</taxon>
        <taxon>Ascomycota</taxon>
        <taxon>Pezizomycotina</taxon>
        <taxon>Dothideomycetes</taxon>
        <taxon>Pleosporomycetidae</taxon>
        <taxon>Pleosporales</taxon>
        <taxon>Massarineae</taxon>
        <taxon>Periconiaceae</taxon>
        <taxon>Periconia</taxon>
    </lineage>
</organism>
<gene>
    <name evidence="2" type="ORF">PDIGIT_LOCUS8562</name>
</gene>
<protein>
    <submittedName>
        <fullName evidence="2">Uncharacterized protein</fullName>
    </submittedName>
</protein>
<feature type="region of interest" description="Disordered" evidence="1">
    <location>
        <begin position="25"/>
        <end position="60"/>
    </location>
</feature>
<dbReference type="Proteomes" id="UP001152607">
    <property type="component" value="Unassembled WGS sequence"/>
</dbReference>
<reference evidence="2" key="1">
    <citation type="submission" date="2023-01" db="EMBL/GenBank/DDBJ databases">
        <authorList>
            <person name="Van Ghelder C."/>
            <person name="Rancurel C."/>
        </authorList>
    </citation>
    <scope>NUCLEOTIDE SEQUENCE</scope>
    <source>
        <strain evidence="2">CNCM I-4278</strain>
    </source>
</reference>
<evidence type="ECO:0000256" key="1">
    <source>
        <dbReference type="SAM" id="MobiDB-lite"/>
    </source>
</evidence>